<organism evidence="1 2">
    <name type="scientific">Frischella perrara</name>
    <dbReference type="NCBI Taxonomy" id="1267021"/>
    <lineage>
        <taxon>Bacteria</taxon>
        <taxon>Pseudomonadati</taxon>
        <taxon>Pseudomonadota</taxon>
        <taxon>Gammaproteobacteria</taxon>
        <taxon>Orbales</taxon>
        <taxon>Orbaceae</taxon>
        <taxon>Frischella</taxon>
    </lineage>
</organism>
<gene>
    <name evidence="1" type="ORF">FPB0191_00209</name>
</gene>
<proteinExistence type="predicted"/>
<dbReference type="STRING" id="1267021.FPB0191_00209"/>
<keyword evidence="2" id="KW-1185">Reference proteome</keyword>
<dbReference type="AlphaFoldDB" id="A0A0A7RXL2"/>
<name>A0A0A7RXL2_FRIPE</name>
<evidence type="ECO:0000313" key="1">
    <source>
        <dbReference type="EMBL" id="AJA44065.1"/>
    </source>
</evidence>
<dbReference type="KEGG" id="fpp:FPB0191_00209"/>
<accession>A0A0A7RXL2</accession>
<evidence type="ECO:0000313" key="2">
    <source>
        <dbReference type="Proteomes" id="UP000030901"/>
    </source>
</evidence>
<protein>
    <submittedName>
        <fullName evidence="1">Uncharacterized protein</fullName>
    </submittedName>
</protein>
<sequence length="115" mass="12971">MISICYWQNMTKRFAIKVALPHLLLGLLATTFSLFDQTTYIGSVPETNISTIAAVIVNFQQYRSANQVDTAFPISIKYYLNRLNFKLPSFTQDKHTVKVIRLTPSNGIRAGPGLF</sequence>
<dbReference type="EMBL" id="CP009056">
    <property type="protein sequence ID" value="AJA44065.1"/>
    <property type="molecule type" value="Genomic_DNA"/>
</dbReference>
<dbReference type="HOGENOM" id="CLU_2105406_0_0_6"/>
<reference evidence="1 2" key="1">
    <citation type="journal article" date="2014" name="Appl. Environ. Microbiol.">
        <title>Gut symbionts from distinct hosts exhibit genotoxic activity via divergent colibactin biosynthetic pathways.</title>
        <authorList>
            <person name="Engel P."/>
            <person name="Vizcaino M.I."/>
            <person name="Crawford J.M."/>
        </authorList>
    </citation>
    <scope>NUCLEOTIDE SEQUENCE [LARGE SCALE GENOMIC DNA]</scope>
    <source>
        <strain evidence="1 2">PEB0191</strain>
    </source>
</reference>
<dbReference type="Proteomes" id="UP000030901">
    <property type="component" value="Chromosome"/>
</dbReference>